<accession>A0A6J4MNR4</accession>
<proteinExistence type="predicted"/>
<reference evidence="1" key="1">
    <citation type="submission" date="2020-02" db="EMBL/GenBank/DDBJ databases">
        <authorList>
            <person name="Meier V. D."/>
        </authorList>
    </citation>
    <scope>NUCLEOTIDE SEQUENCE</scope>
    <source>
        <strain evidence="1">AVDCRST_MAG68</strain>
    </source>
</reference>
<sequence>MSGSILSSPESRRLGQKLASMEAEIERLRASQQATQLGDSTLYGAIYIADPDGNVKGIIGEQADGSTGVVVTDGPKPPAPSGLSLTPDMAGVVLGWAGTFTAAKPLDFSHVNAYLSDAGAGFVHGPSNHVGTLSDAGSIPITPLPSGTQWWARLVAVNNSVPPGESPPSVTVGPVSPEQVVAQDVLDGIVTEVKLANDAVTAAKIAAGAVGTGEIAGQAVTLSQLANGSVDATKLVNGAVTEPAIAANAVTANQLAANSVIAGKLAADSVAANNIVAGSIQTEKIAAGAVLADKIAANAVTAEKINALAVNADKIAANAINAGHITAGAVTASKLAATLILGTTIIAGTTTTGARVQLNSSGIEAFRGNGTKVLDFDTGTGDITIAGRYRSQDSGTRVEINPGGSDPSTIRLYSNGVYGRISAEPGPSSSAAILIQGSATDTGRLGAYNNESFVSYVGSGISRTAVSCLQNTLNIWAVGDIGLYHTSGSNQTPIASSRLRFSVSTGEGGSTPIISADGQNSGLKFDNGTALIVTADGQAFAPIRASQFLVSSSEQVKEDIRDARAVLDPRQVIRQARARQYRLSAEKWYTPPATDEEPNPRPVQVAAPLHFGPLAEELPPQMTVSLPSLDGKSRILSINLADAVGMLWAAEGQREDQQQRSVTGRAVITSGTIASGGTRRVSVTWDDTPLEVPTDNIALALPAMPTALGRVSARVDPASVTTSGCDVLVTVSGLTSVLVTAALPVAVEVVGRYLWTPPYQPEGA</sequence>
<dbReference type="EMBL" id="CADCTW010000217">
    <property type="protein sequence ID" value="CAA9364515.1"/>
    <property type="molecule type" value="Genomic_DNA"/>
</dbReference>
<gene>
    <name evidence="1" type="ORF">AVDCRST_MAG68-5050</name>
</gene>
<organism evidence="1">
    <name type="scientific">uncultured Gemmatimonadota bacterium</name>
    <dbReference type="NCBI Taxonomy" id="203437"/>
    <lineage>
        <taxon>Bacteria</taxon>
        <taxon>Pseudomonadati</taxon>
        <taxon>Gemmatimonadota</taxon>
        <taxon>environmental samples</taxon>
    </lineage>
</organism>
<name>A0A6J4MNR4_9BACT</name>
<dbReference type="AlphaFoldDB" id="A0A6J4MNR4"/>
<evidence type="ECO:0008006" key="2">
    <source>
        <dbReference type="Google" id="ProtNLM"/>
    </source>
</evidence>
<protein>
    <recommendedName>
        <fullName evidence="2">Phage tail fiber protein</fullName>
    </recommendedName>
</protein>
<evidence type="ECO:0000313" key="1">
    <source>
        <dbReference type="EMBL" id="CAA9364515.1"/>
    </source>
</evidence>